<accession>A0A1H9NGN0</accession>
<proteinExistence type="predicted"/>
<feature type="coiled-coil region" evidence="1">
    <location>
        <begin position="204"/>
        <end position="231"/>
    </location>
</feature>
<dbReference type="Pfam" id="PF04607">
    <property type="entry name" value="RelA_SpoT"/>
    <property type="match status" value="1"/>
</dbReference>
<dbReference type="AlphaFoldDB" id="A0A1H9NGN0"/>
<sequence length="328" mass="37432">MDSYGVGKKKVRKAGKFLADGGTQQPRLDEALETVNLWRFIHIEVLREALDVLESACGDICSPILVGRIKRLDTIIDKLRADPKHNLDRMGDISGARLIVRDDEEVYRLSKAIEGFDGKNIRVINDYIKDPKENGYRGIHLSYKRNFDQLHLQNMLTEIQIRSHKQHLWATTVELFDTVSDVGLKRGRAPKDYDRYFRLISDLMTESTSDAEGLREELKVLEEKLHVFERLEATADSMYAMTDGAEGVCRANLCVIKAYFAYQTIELEVYDSDCANKAVRRYAELEEGDDAGIFLLARASSADDLKIAYPNFYVNSNEFCNWLGEQLS</sequence>
<dbReference type="GO" id="GO:0015969">
    <property type="term" value="P:guanosine tetraphosphate metabolic process"/>
    <property type="evidence" value="ECO:0007669"/>
    <property type="project" value="InterPro"/>
</dbReference>
<dbReference type="EMBL" id="FOGP01000001">
    <property type="protein sequence ID" value="SER35144.1"/>
    <property type="molecule type" value="Genomic_DNA"/>
</dbReference>
<dbReference type="Proteomes" id="UP000199128">
    <property type="component" value="Unassembled WGS sequence"/>
</dbReference>
<gene>
    <name evidence="3" type="ORF">SAMN05216446_0472</name>
</gene>
<reference evidence="4" key="1">
    <citation type="submission" date="2016-10" db="EMBL/GenBank/DDBJ databases">
        <authorList>
            <person name="Varghese N."/>
            <person name="Submissions S."/>
        </authorList>
    </citation>
    <scope>NUCLEOTIDE SEQUENCE [LARGE SCALE GENOMIC DNA]</scope>
    <source>
        <strain evidence="4">KHGC19</strain>
    </source>
</reference>
<evidence type="ECO:0000256" key="1">
    <source>
        <dbReference type="SAM" id="Coils"/>
    </source>
</evidence>
<dbReference type="Gene3D" id="3.30.460.10">
    <property type="entry name" value="Beta Polymerase, domain 2"/>
    <property type="match status" value="1"/>
</dbReference>
<dbReference type="CDD" id="cd05399">
    <property type="entry name" value="NT_Rel-Spo_like"/>
    <property type="match status" value="1"/>
</dbReference>
<keyword evidence="1" id="KW-0175">Coiled coil</keyword>
<evidence type="ECO:0000313" key="4">
    <source>
        <dbReference type="Proteomes" id="UP000199128"/>
    </source>
</evidence>
<dbReference type="SUPFAM" id="SSF81301">
    <property type="entry name" value="Nucleotidyltransferase"/>
    <property type="match status" value="1"/>
</dbReference>
<evidence type="ECO:0000313" key="3">
    <source>
        <dbReference type="EMBL" id="SER35144.1"/>
    </source>
</evidence>
<dbReference type="PANTHER" id="PTHR47837:SF1">
    <property type="entry name" value="GTP PYROPHOSPHOKINASE YJBM"/>
    <property type="match status" value="1"/>
</dbReference>
<dbReference type="PANTHER" id="PTHR47837">
    <property type="entry name" value="GTP PYROPHOSPHOKINASE YJBM"/>
    <property type="match status" value="1"/>
</dbReference>
<dbReference type="RefSeq" id="WP_180371329.1">
    <property type="nucleotide sequence ID" value="NZ_FOGP01000001.1"/>
</dbReference>
<organism evidence="3 4">
    <name type="scientific">Parafannyhessea umbonata</name>
    <dbReference type="NCBI Taxonomy" id="604330"/>
    <lineage>
        <taxon>Bacteria</taxon>
        <taxon>Bacillati</taxon>
        <taxon>Actinomycetota</taxon>
        <taxon>Coriobacteriia</taxon>
        <taxon>Coriobacteriales</taxon>
        <taxon>Atopobiaceae</taxon>
        <taxon>Parafannyhessea</taxon>
    </lineage>
</organism>
<dbReference type="InterPro" id="IPR007685">
    <property type="entry name" value="RelA_SpoT"/>
</dbReference>
<evidence type="ECO:0000259" key="2">
    <source>
        <dbReference type="SMART" id="SM00954"/>
    </source>
</evidence>
<dbReference type="InterPro" id="IPR043519">
    <property type="entry name" value="NT_sf"/>
</dbReference>
<dbReference type="InterPro" id="IPR052366">
    <property type="entry name" value="GTP_Pyrophosphokinase"/>
</dbReference>
<dbReference type="SMART" id="SM00954">
    <property type="entry name" value="RelA_SpoT"/>
    <property type="match status" value="1"/>
</dbReference>
<protein>
    <recommendedName>
        <fullName evidence="2">RelA/SpoT domain-containing protein</fullName>
    </recommendedName>
</protein>
<name>A0A1H9NGN0_9ACTN</name>
<feature type="domain" description="RelA/SpoT" evidence="2">
    <location>
        <begin position="67"/>
        <end position="184"/>
    </location>
</feature>